<dbReference type="EMBL" id="JXTC01000054">
    <property type="protein sequence ID" value="PON94097.1"/>
    <property type="molecule type" value="Genomic_DNA"/>
</dbReference>
<reference evidence="2" key="1">
    <citation type="submission" date="2016-06" db="EMBL/GenBank/DDBJ databases">
        <title>Parallel loss of symbiosis genes in relatives of nitrogen-fixing non-legume Parasponia.</title>
        <authorList>
            <person name="Van Velzen R."/>
            <person name="Holmer R."/>
            <person name="Bu F."/>
            <person name="Rutten L."/>
            <person name="Van Zeijl A."/>
            <person name="Liu W."/>
            <person name="Santuari L."/>
            <person name="Cao Q."/>
            <person name="Sharma T."/>
            <person name="Shen D."/>
            <person name="Roswanjaya Y."/>
            <person name="Wardhani T."/>
            <person name="Kalhor M.S."/>
            <person name="Jansen J."/>
            <person name="Van den Hoogen J."/>
            <person name="Gungor B."/>
            <person name="Hartog M."/>
            <person name="Hontelez J."/>
            <person name="Verver J."/>
            <person name="Yang W.-C."/>
            <person name="Schijlen E."/>
            <person name="Repin R."/>
            <person name="Schilthuizen M."/>
            <person name="Schranz E."/>
            <person name="Heidstra R."/>
            <person name="Miyata K."/>
            <person name="Fedorova E."/>
            <person name="Kohlen W."/>
            <person name="Bisseling T."/>
            <person name="Smit S."/>
            <person name="Geurts R."/>
        </authorList>
    </citation>
    <scope>NUCLEOTIDE SEQUENCE [LARGE SCALE GENOMIC DNA]</scope>
    <source>
        <strain evidence="2">cv. RG33-2</strain>
    </source>
</reference>
<evidence type="ECO:0000313" key="1">
    <source>
        <dbReference type="EMBL" id="PON94097.1"/>
    </source>
</evidence>
<dbReference type="InParanoid" id="A0A2P5F8J3"/>
<keyword evidence="2" id="KW-1185">Reference proteome</keyword>
<protein>
    <submittedName>
        <fullName evidence="1">Uncharacterized protein</fullName>
    </submittedName>
</protein>
<evidence type="ECO:0000313" key="2">
    <source>
        <dbReference type="Proteomes" id="UP000237000"/>
    </source>
</evidence>
<gene>
    <name evidence="1" type="ORF">TorRG33x02_101360</name>
</gene>
<accession>A0A2P5F8J3</accession>
<name>A0A2P5F8J3_TREOI</name>
<dbReference type="AlphaFoldDB" id="A0A2P5F8J3"/>
<organism evidence="1 2">
    <name type="scientific">Trema orientale</name>
    <name type="common">Charcoal tree</name>
    <name type="synonym">Celtis orientalis</name>
    <dbReference type="NCBI Taxonomy" id="63057"/>
    <lineage>
        <taxon>Eukaryota</taxon>
        <taxon>Viridiplantae</taxon>
        <taxon>Streptophyta</taxon>
        <taxon>Embryophyta</taxon>
        <taxon>Tracheophyta</taxon>
        <taxon>Spermatophyta</taxon>
        <taxon>Magnoliopsida</taxon>
        <taxon>eudicotyledons</taxon>
        <taxon>Gunneridae</taxon>
        <taxon>Pentapetalae</taxon>
        <taxon>rosids</taxon>
        <taxon>fabids</taxon>
        <taxon>Rosales</taxon>
        <taxon>Cannabaceae</taxon>
        <taxon>Trema</taxon>
    </lineage>
</organism>
<dbReference type="Proteomes" id="UP000237000">
    <property type="component" value="Unassembled WGS sequence"/>
</dbReference>
<sequence>MVPWIGNEQHTFFTDEEYLKSKSLESSLLEINMNSALLSKPPLALGLGGHGWDGSAIPFCLNL</sequence>
<comment type="caution">
    <text evidence="1">The sequence shown here is derived from an EMBL/GenBank/DDBJ whole genome shotgun (WGS) entry which is preliminary data.</text>
</comment>
<proteinExistence type="predicted"/>